<dbReference type="AlphaFoldDB" id="A0A099YF55"/>
<reference evidence="7 11" key="1">
    <citation type="submission" date="2014-09" db="EMBL/GenBank/DDBJ databases">
        <title>Lactobacillus mucosae CRL573 Genome Sequencing.</title>
        <authorList>
            <person name="Bleckwedel J."/>
            <person name="Teran L.C."/>
            <person name="Bonacina J."/>
            <person name="Saavedra L."/>
            <person name="Mozzi F.B."/>
            <person name="Raya R.R."/>
        </authorList>
    </citation>
    <scope>NUCLEOTIDE SEQUENCE [LARGE SCALE GENOMIC DNA]</scope>
    <source>
        <strain evidence="7 11">CRL573</strain>
    </source>
</reference>
<dbReference type="SUPFAM" id="SSF82697">
    <property type="entry name" value="PurS-like"/>
    <property type="match status" value="1"/>
</dbReference>
<evidence type="ECO:0000313" key="12">
    <source>
        <dbReference type="Proteomes" id="UP000365705"/>
    </source>
</evidence>
<dbReference type="Proteomes" id="UP000030001">
    <property type="component" value="Unassembled WGS sequence"/>
</dbReference>
<comment type="subcellular location">
    <subcellularLocation>
        <location evidence="6">Cytoplasm</location>
    </subcellularLocation>
</comment>
<evidence type="ECO:0000313" key="7">
    <source>
        <dbReference type="EMBL" id="KGL67553.1"/>
    </source>
</evidence>
<gene>
    <name evidence="6 8" type="primary">purS</name>
    <name evidence="9" type="ORF">LM011_04330</name>
    <name evidence="10" type="ORF">LMUP508_00855</name>
    <name evidence="7" type="ORF">LX03_00570</name>
    <name evidence="8" type="ORF">PO158_01725</name>
</gene>
<dbReference type="PANTHER" id="PTHR34696">
    <property type="entry name" value="PHOSPHORIBOSYLFORMYLGLYCINAMIDINE SYNTHASE SUBUNIT PURS"/>
    <property type="match status" value="1"/>
</dbReference>
<evidence type="ECO:0000313" key="13">
    <source>
        <dbReference type="Proteomes" id="UP000593929"/>
    </source>
</evidence>
<keyword evidence="5 6" id="KW-0067">ATP-binding</keyword>
<dbReference type="RefSeq" id="WP_006499343.1">
    <property type="nucleotide sequence ID" value="NZ_CABFNH010000009.1"/>
</dbReference>
<dbReference type="GO" id="GO:0004642">
    <property type="term" value="F:phosphoribosylformylglycinamidine synthase activity"/>
    <property type="evidence" value="ECO:0007669"/>
    <property type="project" value="UniProtKB-UniRule"/>
</dbReference>
<reference evidence="9 13" key="3">
    <citation type="submission" date="2020-10" db="EMBL/GenBank/DDBJ databases">
        <title>Genome sequencing of Lactobacillus mucosae KCTC 21011.</title>
        <authorList>
            <person name="Kim J."/>
        </authorList>
    </citation>
    <scope>NUCLEOTIDE SEQUENCE [LARGE SCALE GENOMIC DNA]</scope>
    <source>
        <strain evidence="9 13">LM011</strain>
    </source>
</reference>
<dbReference type="UniPathway" id="UPA00074">
    <property type="reaction ID" value="UER00128"/>
</dbReference>
<organism evidence="7 11">
    <name type="scientific">Limosilactobacillus mucosae</name>
    <name type="common">Lactobacillus mucosae</name>
    <dbReference type="NCBI Taxonomy" id="97478"/>
    <lineage>
        <taxon>Bacteria</taxon>
        <taxon>Bacillati</taxon>
        <taxon>Bacillota</taxon>
        <taxon>Bacilli</taxon>
        <taxon>Lactobacillales</taxon>
        <taxon>Lactobacillaceae</taxon>
        <taxon>Limosilactobacillus</taxon>
    </lineage>
</organism>
<evidence type="ECO:0000256" key="4">
    <source>
        <dbReference type="ARBA" id="ARBA00022755"/>
    </source>
</evidence>
<dbReference type="Proteomes" id="UP000365705">
    <property type="component" value="Unassembled WGS sequence"/>
</dbReference>
<evidence type="ECO:0000313" key="10">
    <source>
        <dbReference type="EMBL" id="VTZ89679.1"/>
    </source>
</evidence>
<dbReference type="GO" id="GO:0005524">
    <property type="term" value="F:ATP binding"/>
    <property type="evidence" value="ECO:0007669"/>
    <property type="project" value="UniProtKB-UniRule"/>
</dbReference>
<comment type="function">
    <text evidence="6">Part of the phosphoribosylformylglycinamidine synthase complex involved in the purines biosynthetic pathway. Catalyzes the ATP-dependent conversion of formylglycinamide ribonucleotide (FGAR) and glutamine to yield formylglycinamidine ribonucleotide (FGAM) and glutamate. The FGAM synthase complex is composed of three subunits. PurQ produces an ammonia molecule by converting glutamine to glutamate. PurL transfers the ammonia molecule to FGAR to form FGAM in an ATP-dependent manner. PurS interacts with PurQ and PurL and is thought to assist in the transfer of the ammonia molecule from PurQ to PurL.</text>
</comment>
<proteinExistence type="inferred from homology"/>
<evidence type="ECO:0000256" key="5">
    <source>
        <dbReference type="ARBA" id="ARBA00022840"/>
    </source>
</evidence>
<comment type="similarity">
    <text evidence="6">Belongs to the PurS family.</text>
</comment>
<dbReference type="InterPro" id="IPR003850">
    <property type="entry name" value="PurS"/>
</dbReference>
<reference evidence="8" key="4">
    <citation type="submission" date="2023-01" db="EMBL/GenBank/DDBJ databases">
        <title>Genome analysis of 13 Lactobacillus isolated from gut of wild boar.</title>
        <authorList>
            <person name="Papp P."/>
            <person name="Libisch B."/>
            <person name="Nagy T."/>
            <person name="Olasz F."/>
        </authorList>
    </citation>
    <scope>NUCLEOTIDE SEQUENCE</scope>
    <source>
        <strain evidence="8">F108</strain>
    </source>
</reference>
<dbReference type="NCBIfam" id="NF004630">
    <property type="entry name" value="PRK05974.1"/>
    <property type="match status" value="1"/>
</dbReference>
<comment type="subunit">
    <text evidence="6">Part of the FGAM synthase complex composed of 1 PurL, 1 PurQ and 2 PurS subunits.</text>
</comment>
<keyword evidence="4 6" id="KW-0658">Purine biosynthesis</keyword>
<dbReference type="InterPro" id="IPR036604">
    <property type="entry name" value="PurS-like_sf"/>
</dbReference>
<keyword evidence="1 6" id="KW-0963">Cytoplasm</keyword>
<keyword evidence="2 6" id="KW-0436">Ligase</keyword>
<dbReference type="EMBL" id="JAQOND010000011">
    <property type="protein sequence ID" value="MDC2827004.1"/>
    <property type="molecule type" value="Genomic_DNA"/>
</dbReference>
<evidence type="ECO:0000256" key="6">
    <source>
        <dbReference type="HAMAP-Rule" id="MF_01926"/>
    </source>
</evidence>
<dbReference type="GO" id="GO:0006189">
    <property type="term" value="P:'de novo' IMP biosynthetic process"/>
    <property type="evidence" value="ECO:0007669"/>
    <property type="project" value="UniProtKB-UniRule"/>
</dbReference>
<dbReference type="PANTHER" id="PTHR34696:SF1">
    <property type="entry name" value="PHOSPHORIBOSYLFORMYLGLYCINAMIDINE SYNTHASE SUBUNIT PURS"/>
    <property type="match status" value="1"/>
</dbReference>
<dbReference type="HAMAP" id="MF_01926">
    <property type="entry name" value="PurS"/>
    <property type="match status" value="1"/>
</dbReference>
<dbReference type="EMBL" id="CABFNH010000009">
    <property type="protein sequence ID" value="VTZ89679.1"/>
    <property type="molecule type" value="Genomic_DNA"/>
</dbReference>
<dbReference type="EC" id="6.3.5.3" evidence="6"/>
<evidence type="ECO:0000313" key="11">
    <source>
        <dbReference type="Proteomes" id="UP000030001"/>
    </source>
</evidence>
<dbReference type="GeneID" id="57113271"/>
<dbReference type="Proteomes" id="UP001218021">
    <property type="component" value="Unassembled WGS sequence"/>
</dbReference>
<comment type="pathway">
    <text evidence="6">Purine metabolism; IMP biosynthesis via de novo pathway; 5-amino-1-(5-phospho-D-ribosyl)imidazole from N(2)-formyl-N(1)-(5-phospho-D-ribosyl)glycinamide: step 1/2.</text>
</comment>
<evidence type="ECO:0000313" key="9">
    <source>
        <dbReference type="EMBL" id="QOL70386.1"/>
    </source>
</evidence>
<dbReference type="EMBL" id="CP062966">
    <property type="protein sequence ID" value="QOL70386.1"/>
    <property type="molecule type" value="Genomic_DNA"/>
</dbReference>
<sequence length="82" mass="9307">MTTVRIYVTYKQSVFDPQAESVLNAIHQLGHEEVKDLTVGKFFDLQVEGDQAAVENTVKEVAESLLVNFNIETYKFEVLEAK</sequence>
<evidence type="ECO:0000256" key="3">
    <source>
        <dbReference type="ARBA" id="ARBA00022741"/>
    </source>
</evidence>
<dbReference type="Pfam" id="PF02700">
    <property type="entry name" value="PurS"/>
    <property type="match status" value="1"/>
</dbReference>
<dbReference type="EMBL" id="JROC01000018">
    <property type="protein sequence ID" value="KGL67553.1"/>
    <property type="molecule type" value="Genomic_DNA"/>
</dbReference>
<accession>A0A099YF55</accession>
<comment type="catalytic activity">
    <reaction evidence="6">
        <text>N(2)-formyl-N(1)-(5-phospho-beta-D-ribosyl)glycinamide + L-glutamine + ATP + H2O = 2-formamido-N(1)-(5-O-phospho-beta-D-ribosyl)acetamidine + L-glutamate + ADP + phosphate + H(+)</text>
        <dbReference type="Rhea" id="RHEA:17129"/>
        <dbReference type="ChEBI" id="CHEBI:15377"/>
        <dbReference type="ChEBI" id="CHEBI:15378"/>
        <dbReference type="ChEBI" id="CHEBI:29985"/>
        <dbReference type="ChEBI" id="CHEBI:30616"/>
        <dbReference type="ChEBI" id="CHEBI:43474"/>
        <dbReference type="ChEBI" id="CHEBI:58359"/>
        <dbReference type="ChEBI" id="CHEBI:147286"/>
        <dbReference type="ChEBI" id="CHEBI:147287"/>
        <dbReference type="ChEBI" id="CHEBI:456216"/>
        <dbReference type="EC" id="6.3.5.3"/>
    </reaction>
</comment>
<reference evidence="10 12" key="2">
    <citation type="submission" date="2019-06" db="EMBL/GenBank/DDBJ databases">
        <authorList>
            <person name="Rodrigo-Torres L."/>
            <person name="Arahal R. D."/>
            <person name="Lucena T."/>
        </authorList>
    </citation>
    <scope>NUCLEOTIDE SEQUENCE [LARGE SCALE GENOMIC DNA]</scope>
    <source>
        <strain evidence="10 12">INIA P508</strain>
    </source>
</reference>
<evidence type="ECO:0000256" key="1">
    <source>
        <dbReference type="ARBA" id="ARBA00022490"/>
    </source>
</evidence>
<evidence type="ECO:0000313" key="8">
    <source>
        <dbReference type="EMBL" id="MDC2827004.1"/>
    </source>
</evidence>
<dbReference type="GO" id="GO:0005737">
    <property type="term" value="C:cytoplasm"/>
    <property type="evidence" value="ECO:0007669"/>
    <property type="project" value="UniProtKB-SubCell"/>
</dbReference>
<dbReference type="Gene3D" id="3.30.1280.10">
    <property type="entry name" value="Phosphoribosylformylglycinamidine synthase subunit PurS"/>
    <property type="match status" value="1"/>
</dbReference>
<protein>
    <recommendedName>
        <fullName evidence="6">Phosphoribosylformylglycinamidine synthase subunit PurS</fullName>
        <shortName evidence="6">FGAM synthase</shortName>
        <ecNumber evidence="6">6.3.5.3</ecNumber>
    </recommendedName>
    <alternativeName>
        <fullName evidence="6">Formylglycinamide ribonucleotide amidotransferase subunit III</fullName>
        <shortName evidence="6">FGAR amidotransferase III</shortName>
        <shortName evidence="6">FGAR-AT III</shortName>
    </alternativeName>
    <alternativeName>
        <fullName evidence="6">Phosphoribosylformylglycinamidine synthase subunit III</fullName>
    </alternativeName>
</protein>
<dbReference type="Proteomes" id="UP000593929">
    <property type="component" value="Chromosome"/>
</dbReference>
<dbReference type="NCBIfam" id="TIGR00302">
    <property type="entry name" value="phosphoribosylformylglycinamidine synthase subunit PurS"/>
    <property type="match status" value="1"/>
</dbReference>
<keyword evidence="3 6" id="KW-0547">Nucleotide-binding</keyword>
<name>A0A099YF55_LIMMU</name>
<evidence type="ECO:0000256" key="2">
    <source>
        <dbReference type="ARBA" id="ARBA00022598"/>
    </source>
</evidence>